<evidence type="ECO:0000313" key="2">
    <source>
        <dbReference type="EMBL" id="GAK49240.1"/>
    </source>
</evidence>
<protein>
    <submittedName>
        <fullName evidence="2">Uncharacterized protein</fullName>
    </submittedName>
</protein>
<dbReference type="STRING" id="1499966.U14_00460"/>
<evidence type="ECO:0000256" key="1">
    <source>
        <dbReference type="SAM" id="MobiDB-lite"/>
    </source>
</evidence>
<evidence type="ECO:0000313" key="3">
    <source>
        <dbReference type="Proteomes" id="UP000030700"/>
    </source>
</evidence>
<dbReference type="Proteomes" id="UP000030700">
    <property type="component" value="Unassembled WGS sequence"/>
</dbReference>
<sequence>MHISDEIVFVPPRPPCSWGACKEQPQEDLDRWMYLFTQGENVDIASPPAMLESDEMKEAMSVLQHFSENERQYFLYQQRLEAEYLRLTWENAVARAQEEAEQAKEMAKKAIEEAKRQKEETKRQKEEFTREREKAKQAQEEVRRQAEQEQERLLALLRQAGIDPNQQ</sequence>
<keyword evidence="3" id="KW-1185">Reference proteome</keyword>
<reference evidence="2" key="1">
    <citation type="journal article" date="2015" name="PeerJ">
        <title>First genomic representation of candidate bacterial phylum KSB3 points to enhanced environmental sensing as a trigger of wastewater bulking.</title>
        <authorList>
            <person name="Sekiguchi Y."/>
            <person name="Ohashi A."/>
            <person name="Parks D.H."/>
            <person name="Yamauchi T."/>
            <person name="Tyson G.W."/>
            <person name="Hugenholtz P."/>
        </authorList>
    </citation>
    <scope>NUCLEOTIDE SEQUENCE [LARGE SCALE GENOMIC DNA]</scope>
</reference>
<proteinExistence type="predicted"/>
<gene>
    <name evidence="2" type="ORF">U14_00460</name>
</gene>
<organism evidence="2">
    <name type="scientific">Candidatus Moduliflexus flocculans</name>
    <dbReference type="NCBI Taxonomy" id="1499966"/>
    <lineage>
        <taxon>Bacteria</taxon>
        <taxon>Candidatus Moduliflexota</taxon>
        <taxon>Candidatus Moduliflexia</taxon>
        <taxon>Candidatus Moduliflexales</taxon>
        <taxon>Candidatus Moduliflexaceae</taxon>
    </lineage>
</organism>
<dbReference type="AlphaFoldDB" id="A0A0S6VPZ4"/>
<feature type="region of interest" description="Disordered" evidence="1">
    <location>
        <begin position="98"/>
        <end position="146"/>
    </location>
</feature>
<dbReference type="HOGENOM" id="CLU_1591354_0_0_0"/>
<name>A0A0S6VPZ4_9BACT</name>
<dbReference type="EMBL" id="DF820455">
    <property type="protein sequence ID" value="GAK49240.1"/>
    <property type="molecule type" value="Genomic_DNA"/>
</dbReference>
<accession>A0A0S6VPZ4</accession>